<evidence type="ECO:0000256" key="1">
    <source>
        <dbReference type="PROSITE-ProRule" id="PRU00221"/>
    </source>
</evidence>
<dbReference type="SMART" id="SM00320">
    <property type="entry name" value="WD40"/>
    <property type="match status" value="2"/>
</dbReference>
<dbReference type="InterPro" id="IPR005113">
    <property type="entry name" value="uDENN_dom"/>
</dbReference>
<dbReference type="Gene3D" id="3.30.450.200">
    <property type="match status" value="1"/>
</dbReference>
<protein>
    <recommendedName>
        <fullName evidence="2">UDENN domain-containing protein</fullName>
    </recommendedName>
</protein>
<dbReference type="SUPFAM" id="SSF50998">
    <property type="entry name" value="Quinoprotein alcohol dehydrogenase-like"/>
    <property type="match status" value="1"/>
</dbReference>
<dbReference type="InterPro" id="IPR057977">
    <property type="entry name" value="TPR_DENND3"/>
</dbReference>
<dbReference type="SMART" id="SM00799">
    <property type="entry name" value="DENN"/>
    <property type="match status" value="1"/>
</dbReference>
<dbReference type="Pfam" id="PF25570">
    <property type="entry name" value="TPR_DENND3"/>
    <property type="match status" value="1"/>
</dbReference>
<dbReference type="AlphaFoldDB" id="A0AAE0SRB6"/>
<dbReference type="Gene3D" id="3.40.50.11500">
    <property type="match status" value="1"/>
</dbReference>
<reference evidence="3" key="1">
    <citation type="journal article" date="2021" name="Genome Biol. Evol.">
        <title>A High-Quality Reference Genome for a Parasitic Bivalve with Doubly Uniparental Inheritance (Bivalvia: Unionida).</title>
        <authorList>
            <person name="Smith C.H."/>
        </authorList>
    </citation>
    <scope>NUCLEOTIDE SEQUENCE</scope>
    <source>
        <strain evidence="3">CHS0354</strain>
    </source>
</reference>
<keyword evidence="1" id="KW-0853">WD repeat</keyword>
<accession>A0AAE0SRB6</accession>
<feature type="domain" description="UDENN" evidence="2">
    <location>
        <begin position="114"/>
        <end position="506"/>
    </location>
</feature>
<evidence type="ECO:0000313" key="3">
    <source>
        <dbReference type="EMBL" id="KAK3596553.1"/>
    </source>
</evidence>
<dbReference type="GO" id="GO:0032483">
    <property type="term" value="P:regulation of Rab protein signal transduction"/>
    <property type="evidence" value="ECO:0007669"/>
    <property type="project" value="TreeGrafter"/>
</dbReference>
<dbReference type="Proteomes" id="UP001195483">
    <property type="component" value="Unassembled WGS sequence"/>
</dbReference>
<dbReference type="InterPro" id="IPR001680">
    <property type="entry name" value="WD40_rpt"/>
</dbReference>
<dbReference type="PROSITE" id="PS50211">
    <property type="entry name" value="DENN"/>
    <property type="match status" value="1"/>
</dbReference>
<reference evidence="3" key="3">
    <citation type="submission" date="2023-05" db="EMBL/GenBank/DDBJ databases">
        <authorList>
            <person name="Smith C.H."/>
        </authorList>
    </citation>
    <scope>NUCLEOTIDE SEQUENCE</scope>
    <source>
        <strain evidence="3">CHS0354</strain>
        <tissue evidence="3">Mantle</tissue>
    </source>
</reference>
<dbReference type="Pfam" id="PF03456">
    <property type="entry name" value="uDENN"/>
    <property type="match status" value="1"/>
</dbReference>
<dbReference type="Gene3D" id="2.130.10.10">
    <property type="entry name" value="YVTN repeat-like/Quinoprotein amine dehydrogenase"/>
    <property type="match status" value="2"/>
</dbReference>
<evidence type="ECO:0000259" key="2">
    <source>
        <dbReference type="PROSITE" id="PS50211"/>
    </source>
</evidence>
<name>A0AAE0SRB6_9BIVA</name>
<reference evidence="3" key="2">
    <citation type="journal article" date="2021" name="Genome Biol. Evol.">
        <title>Developing a high-quality reference genome for a parasitic bivalve with doubly uniparental inheritance (Bivalvia: Unionida).</title>
        <authorList>
            <person name="Smith C.H."/>
        </authorList>
    </citation>
    <scope>NUCLEOTIDE SEQUENCE</scope>
    <source>
        <strain evidence="3">CHS0354</strain>
        <tissue evidence="3">Mantle</tissue>
    </source>
</reference>
<dbReference type="Pfam" id="PF02141">
    <property type="entry name" value="DENN"/>
    <property type="match status" value="1"/>
</dbReference>
<dbReference type="InterPro" id="IPR043153">
    <property type="entry name" value="DENN_C"/>
</dbReference>
<keyword evidence="4" id="KW-1185">Reference proteome</keyword>
<dbReference type="PROSITE" id="PS50082">
    <property type="entry name" value="WD_REPEATS_2"/>
    <property type="match status" value="1"/>
</dbReference>
<dbReference type="GO" id="GO:0005085">
    <property type="term" value="F:guanyl-nucleotide exchange factor activity"/>
    <property type="evidence" value="ECO:0007669"/>
    <property type="project" value="UniProtKB-ARBA"/>
</dbReference>
<evidence type="ECO:0000313" key="4">
    <source>
        <dbReference type="Proteomes" id="UP001195483"/>
    </source>
</evidence>
<dbReference type="InterPro" id="IPR001194">
    <property type="entry name" value="cDENN_dom"/>
</dbReference>
<gene>
    <name evidence="3" type="ORF">CHS0354_027007</name>
</gene>
<sequence length="1239" mass="142141">MTRMEEDNLPQPLPHRLVEVMLVVGFDEDTGLPKPPGKEPEIDYSLDNIFKNDYEPCVLAAVSSSTMVYFHPFIRKDETYPPSNTHATHSSSQMTSLPELSVSRQIHRFSKHPTRLLSSSRNPKIMSHHMSTKGQVIAVPELPVSDEVIRSVAAFCFPDGAKVYKERPENCVHFLVLTDMSGSETYTSCLTFYRPYIVEKDEQGNLYFSLETSPAALEFGQTKCYTPNCILLISKYPYYTVLKACLSSLTALIEKDQKDMYTFIKEYAHILTWTPVPPAGDVAIELNLCQLSLTINPPDHCEKPVIDFPMYLTFLCFPIEEVLRIITCILVEERLLFLTTNYALLTVVMESFRNFILPFSWRFTYVPVLPSKSLGFLQAPGTFMFGCHSRHKEEAEQVEGLVLVDIDTGMVKINPDENGKVKNIPMMPLEPANVFKSKCKQIVLQFTLMDLNRDIIFDTRVEHRRFKRDSFLDRKNESDREFYERVSSSDMFKVFLQDRFNEKSDYWSDLEMRTRKEAGVEQNPKANLVIGGRRLIRKASSLTLFSQIVSPDKDFIKFKLPDIVNSRQYVKNSLVALNKAVKECPDYGQRATFQYLRGLFHVANGDNIAAMDDLINLSAATVSLHHSRLLHDIYQKLTDKERQKISKRKSYDQLSDILKKFDLCEAPHGKTHQDMDHIFNLDKELDFEEFAKGVSELEMSNDFDTIYRLYEALTFFKRSSLDPRKIRNCYARWEANQKNCHCIKSVDLEENETILKVSQVIKTDFGIGRIGLTDKRLFFMNDVCSNYREIVRLRDIIKIEKSQATSFLSAVDVLQITAYKKNSVNTVFTACLKEERNWWYMLIYEMWAGKVVSMETKDLVATSHAAQNVLLMDAVIWSQMECTPHDEHLGKAALHLAYYTQYKNNDYHKLPKVTLEALQQRLDPNMAERERKTVQALLYTPGEDSVQPRLWCGLSDGKVKVYNGINWILESENVQTKNCVLCLTAVGKKHVWAGSYGIFIIDTETVTCNKTLMDHPDQVVGIMLTEDGKKAFTAYVDGTILKWDVLTLTVEQPHINLNMNLLSLKIYNEQLWLGTRKRVIVADMMGNTLQEFQCEEKNQLQELDYFIKPMDKELWVGCRREGQLLIWDLEAGEFKGTVPVPNTNGICCMIKVGKEVWIGTKAGTICIYNIETKHLCRELQAHKDTVRVIYSAQDRYIISGAGSKDGRIALWSVSANTTDSGSFFDDDASPPTHTRNFQA</sequence>
<comment type="caution">
    <text evidence="3">The sequence shown here is derived from an EMBL/GenBank/DDBJ whole genome shotgun (WGS) entry which is preliminary data.</text>
</comment>
<dbReference type="SMART" id="SM00800">
    <property type="entry name" value="uDENN"/>
    <property type="match status" value="1"/>
</dbReference>
<proteinExistence type="predicted"/>
<dbReference type="PANTHER" id="PTHR12296">
    <property type="entry name" value="DENN DOMAIN-CONTAINING PROTEIN 4"/>
    <property type="match status" value="1"/>
</dbReference>
<dbReference type="InterPro" id="IPR051696">
    <property type="entry name" value="DENN_Domain_GEFs"/>
</dbReference>
<dbReference type="Pfam" id="PF00400">
    <property type="entry name" value="WD40"/>
    <property type="match status" value="1"/>
</dbReference>
<dbReference type="InterPro" id="IPR015943">
    <property type="entry name" value="WD40/YVTN_repeat-like_dom_sf"/>
</dbReference>
<dbReference type="InterPro" id="IPR011047">
    <property type="entry name" value="Quinoprotein_ADH-like_sf"/>
</dbReference>
<feature type="repeat" description="WD" evidence="1">
    <location>
        <begin position="1012"/>
        <end position="1045"/>
    </location>
</feature>
<dbReference type="InterPro" id="IPR037516">
    <property type="entry name" value="Tripartite_DENN"/>
</dbReference>
<organism evidence="3 4">
    <name type="scientific">Potamilus streckersoni</name>
    <dbReference type="NCBI Taxonomy" id="2493646"/>
    <lineage>
        <taxon>Eukaryota</taxon>
        <taxon>Metazoa</taxon>
        <taxon>Spiralia</taxon>
        <taxon>Lophotrochozoa</taxon>
        <taxon>Mollusca</taxon>
        <taxon>Bivalvia</taxon>
        <taxon>Autobranchia</taxon>
        <taxon>Heteroconchia</taxon>
        <taxon>Palaeoheterodonta</taxon>
        <taxon>Unionida</taxon>
        <taxon>Unionoidea</taxon>
        <taxon>Unionidae</taxon>
        <taxon>Ambleminae</taxon>
        <taxon>Lampsilini</taxon>
        <taxon>Potamilus</taxon>
    </lineage>
</organism>
<dbReference type="PANTHER" id="PTHR12296:SF21">
    <property type="entry name" value="DENN DOMAIN-CONTAINING PROTEIN 3"/>
    <property type="match status" value="1"/>
</dbReference>
<dbReference type="EMBL" id="JAEAOA010001607">
    <property type="protein sequence ID" value="KAK3596553.1"/>
    <property type="molecule type" value="Genomic_DNA"/>
</dbReference>
<dbReference type="GO" id="GO:0031410">
    <property type="term" value="C:cytoplasmic vesicle"/>
    <property type="evidence" value="ECO:0007669"/>
    <property type="project" value="TreeGrafter"/>
</dbReference>